<accession>A0A4U0SRG1</accession>
<dbReference type="Gene3D" id="2.70.98.60">
    <property type="entry name" value="alpha-galactosidase from lactobacil brevis"/>
    <property type="match status" value="1"/>
</dbReference>
<dbReference type="PRINTS" id="PR00743">
    <property type="entry name" value="GLHYDRLASE36"/>
</dbReference>
<dbReference type="CDD" id="cd14791">
    <property type="entry name" value="GH36"/>
    <property type="match status" value="1"/>
</dbReference>
<dbReference type="Proteomes" id="UP000305778">
    <property type="component" value="Unassembled WGS sequence"/>
</dbReference>
<evidence type="ECO:0000313" key="4">
    <source>
        <dbReference type="Proteomes" id="UP000305778"/>
    </source>
</evidence>
<dbReference type="SUPFAM" id="SSF51445">
    <property type="entry name" value="(Trans)glycosidases"/>
    <property type="match status" value="1"/>
</dbReference>
<evidence type="ECO:0000256" key="1">
    <source>
        <dbReference type="ARBA" id="ARBA00022801"/>
    </source>
</evidence>
<dbReference type="Pfam" id="PF02065">
    <property type="entry name" value="Melibiase"/>
    <property type="match status" value="1"/>
</dbReference>
<dbReference type="Gene3D" id="3.20.20.70">
    <property type="entry name" value="Aldolase class I"/>
    <property type="match status" value="1"/>
</dbReference>
<dbReference type="InterPro" id="IPR017853">
    <property type="entry name" value="GH"/>
</dbReference>
<dbReference type="InterPro" id="IPR038417">
    <property type="entry name" value="Alpga-gal_N_sf"/>
</dbReference>
<keyword evidence="2" id="KW-0326">Glycosidase</keyword>
<evidence type="ECO:0000256" key="2">
    <source>
        <dbReference type="ARBA" id="ARBA00023295"/>
    </source>
</evidence>
<dbReference type="GO" id="GO:0016052">
    <property type="term" value="P:carbohydrate catabolic process"/>
    <property type="evidence" value="ECO:0007669"/>
    <property type="project" value="InterPro"/>
</dbReference>
<dbReference type="RefSeq" id="WP_136722079.1">
    <property type="nucleotide sequence ID" value="NZ_SUMC01000003.1"/>
</dbReference>
<dbReference type="PANTHER" id="PTHR43053">
    <property type="entry name" value="GLYCOSIDASE FAMILY 31"/>
    <property type="match status" value="1"/>
</dbReference>
<keyword evidence="1" id="KW-0378">Hydrolase</keyword>
<dbReference type="InterPro" id="IPR002252">
    <property type="entry name" value="Glyco_hydro_36"/>
</dbReference>
<reference evidence="3 4" key="1">
    <citation type="submission" date="2019-04" db="EMBL/GenBank/DDBJ databases">
        <title>Streptomyces oryziradicis sp. nov., a novel actinomycete isolated from rhizosphere soil of rice (Oryza sativa L.).</title>
        <authorList>
            <person name="Li C."/>
        </authorList>
    </citation>
    <scope>NUCLEOTIDE SEQUENCE [LARGE SCALE GENOMIC DNA]</scope>
    <source>
        <strain evidence="3 4">NEAU-C40</strain>
    </source>
</reference>
<gene>
    <name evidence="3" type="ORF">FCI23_04200</name>
</gene>
<organism evidence="3 4">
    <name type="scientific">Actinacidiphila oryziradicis</name>
    <dbReference type="NCBI Taxonomy" id="2571141"/>
    <lineage>
        <taxon>Bacteria</taxon>
        <taxon>Bacillati</taxon>
        <taxon>Actinomycetota</taxon>
        <taxon>Actinomycetes</taxon>
        <taxon>Kitasatosporales</taxon>
        <taxon>Streptomycetaceae</taxon>
        <taxon>Actinacidiphila</taxon>
    </lineage>
</organism>
<dbReference type="InterPro" id="IPR013785">
    <property type="entry name" value="Aldolase_TIM"/>
</dbReference>
<evidence type="ECO:0000313" key="3">
    <source>
        <dbReference type="EMBL" id="TKA12602.1"/>
    </source>
</evidence>
<dbReference type="EMBL" id="SUMC01000003">
    <property type="protein sequence ID" value="TKA12602.1"/>
    <property type="molecule type" value="Genomic_DNA"/>
</dbReference>
<dbReference type="PANTHER" id="PTHR43053:SF3">
    <property type="entry name" value="ALPHA-GALACTOSIDASE C-RELATED"/>
    <property type="match status" value="1"/>
</dbReference>
<comment type="caution">
    <text evidence="3">The sequence shown here is derived from an EMBL/GenBank/DDBJ whole genome shotgun (WGS) entry which is preliminary data.</text>
</comment>
<protein>
    <submittedName>
        <fullName evidence="3">Alpha-galactosidase</fullName>
    </submittedName>
</protein>
<proteinExistence type="predicted"/>
<sequence>MYAYVLDDLTVHYSGDFTGDPATGTLGLEILPTTLADAAAGPRDRIDEAAARHHPDTGPARTVEPLAAAARPGDAVHEPFAGGHTLRRSETAAGLRVRRHEPSAASSITTTDAAPITTITITTELATGDGLALVHRLSHRAGDPFVRVRTSAVNEGTEPVVLDLLTSFTLTGLTPFAAGDAPGRLVVHRIRSAWSAEARLVSESVEQLGLERPYVNIGTVAERFGVTGTMPSAGWMPFLAIEDTAIGVLWGVQLAAGGPWQLELVRSRDALAIGGGPADHDFGHWRHTLAPGETYDAPEAVLTAVHGDLDALCARLTAAQAGHPRPALEPELPIQFNEYATTWGNPTHERVLGLADRLQGSGVRYFTIDCGWFSDPGTNWGRSHGDWEPSTVRFPGGLAATARALRTRGFVPGLWWEPETAGELSKAYADPDLHLPQHVAARHFLDLRRPEVAGLLLDRMTALLRDGDFGYLKIDYNANLTGPDGTTVRQLTDASRRFIQDLSARLPDLVIENCSGGGHRIDPAYAGITAVSSGSDAFEAREAPVIAANLHRVLLPRQSLVWVTLRAEDPEPALISKLAAGFLGRMCLSGDPDRLDEEQWRVVRRALALYEEAAPLIADGTSLQGGTRPPHAMRNPTGWQSVLRLSPDRRQALAVLHTFDAPGDSATVALPAGAWTASATLTPSGTPLTIAGPRLRWHHPAPWSGAVALLSRAG</sequence>
<dbReference type="AlphaFoldDB" id="A0A4U0SRG1"/>
<keyword evidence="4" id="KW-1185">Reference proteome</keyword>
<dbReference type="GO" id="GO:0004557">
    <property type="term" value="F:alpha-galactosidase activity"/>
    <property type="evidence" value="ECO:0007669"/>
    <property type="project" value="InterPro"/>
</dbReference>
<dbReference type="InterPro" id="IPR050985">
    <property type="entry name" value="Alpha-glycosidase_related"/>
</dbReference>
<name>A0A4U0SRG1_9ACTN</name>
<dbReference type="OrthoDB" id="9758822at2"/>